<dbReference type="AlphaFoldDB" id="A0AAE3IIK5"/>
<dbReference type="InterPro" id="IPR036366">
    <property type="entry name" value="PGBDSf"/>
</dbReference>
<keyword evidence="3" id="KW-0326">Glycosidase</keyword>
<dbReference type="CDD" id="cd06414">
    <property type="entry name" value="GH25_LytC-like"/>
    <property type="match status" value="1"/>
</dbReference>
<reference evidence="4 5" key="1">
    <citation type="journal article" date="2021" name="ISME Commun">
        <title>Automated analysis of genomic sequences facilitates high-throughput and comprehensive description of bacteria.</title>
        <authorList>
            <person name="Hitch T.C.A."/>
        </authorList>
    </citation>
    <scope>NUCLEOTIDE SEQUENCE [LARGE SCALE GENOMIC DNA]</scope>
    <source>
        <strain evidence="4 5">Sanger_31</strain>
    </source>
</reference>
<dbReference type="GO" id="GO:0016052">
    <property type="term" value="P:carbohydrate catabolic process"/>
    <property type="evidence" value="ECO:0007669"/>
    <property type="project" value="TreeGrafter"/>
</dbReference>
<dbReference type="GO" id="GO:0009253">
    <property type="term" value="P:peptidoglycan catabolic process"/>
    <property type="evidence" value="ECO:0007669"/>
    <property type="project" value="InterPro"/>
</dbReference>
<sequence length="290" mass="32622">MEKAKGIDVSHWQGRIDFDKVKSQGYSFVMINAGYGKYISQKDENFEKNYAAARKAGLNIGTYWYSYALTEADALAEAKTFLEAVKGKKFEYPLAFDIEDASQSELPNAAINKIIETFCDYLESNGYYAAVYSYANFFKRKVSDSVKSRYDIWVAHFDVAKPAISNYGMWQYTSKGTVNGVSDRCDCNYAYKDYPAIMKKKCLNLYPSNAKNLDTTGYKKGDKGNGVLALKYLLMLAKKKGMHNINLDKNDIFGAGTQKAVNNILKNHSYSQNGIAGKKFIDLIGNELLK</sequence>
<dbReference type="Gene3D" id="3.20.20.80">
    <property type="entry name" value="Glycosidases"/>
    <property type="match status" value="1"/>
</dbReference>
<dbReference type="RefSeq" id="WP_267301072.1">
    <property type="nucleotide sequence ID" value="NZ_JAOQJZ010000007.1"/>
</dbReference>
<organism evidence="4 5">
    <name type="scientific">Hominimerdicola aceti</name>
    <dbReference type="NCBI Taxonomy" id="2981726"/>
    <lineage>
        <taxon>Bacteria</taxon>
        <taxon>Bacillati</taxon>
        <taxon>Bacillota</taxon>
        <taxon>Clostridia</taxon>
        <taxon>Eubacteriales</taxon>
        <taxon>Oscillospiraceae</taxon>
        <taxon>Hominimerdicola</taxon>
    </lineage>
</organism>
<evidence type="ECO:0000313" key="4">
    <source>
        <dbReference type="EMBL" id="MCU6705816.1"/>
    </source>
</evidence>
<name>A0AAE3IIK5_9FIRM</name>
<dbReference type="PANTHER" id="PTHR34135:SF2">
    <property type="entry name" value="LYSOZYME"/>
    <property type="match status" value="1"/>
</dbReference>
<evidence type="ECO:0000313" key="5">
    <source>
        <dbReference type="Proteomes" id="UP001208131"/>
    </source>
</evidence>
<dbReference type="PROSITE" id="PS51904">
    <property type="entry name" value="GLYCOSYL_HYDROL_F25_2"/>
    <property type="match status" value="1"/>
</dbReference>
<dbReference type="InterPro" id="IPR017853">
    <property type="entry name" value="GH"/>
</dbReference>
<dbReference type="InterPro" id="IPR018077">
    <property type="entry name" value="Glyco_hydro_fam25_subgr"/>
</dbReference>
<comment type="caution">
    <text evidence="4">The sequence shown here is derived from an EMBL/GenBank/DDBJ whole genome shotgun (WGS) entry which is preliminary data.</text>
</comment>
<protein>
    <submittedName>
        <fullName evidence="4">Glycoside hydrolase family 25 protein</fullName>
    </submittedName>
</protein>
<evidence type="ECO:0000256" key="3">
    <source>
        <dbReference type="ARBA" id="ARBA00023295"/>
    </source>
</evidence>
<keyword evidence="2 4" id="KW-0378">Hydrolase</keyword>
<evidence type="ECO:0000256" key="2">
    <source>
        <dbReference type="ARBA" id="ARBA00022801"/>
    </source>
</evidence>
<proteinExistence type="inferred from homology"/>
<dbReference type="GO" id="GO:0003796">
    <property type="term" value="F:lysozyme activity"/>
    <property type="evidence" value="ECO:0007669"/>
    <property type="project" value="InterPro"/>
</dbReference>
<dbReference type="InterPro" id="IPR002053">
    <property type="entry name" value="Glyco_hydro_25"/>
</dbReference>
<accession>A0AAE3IIK5</accession>
<dbReference type="PANTHER" id="PTHR34135">
    <property type="entry name" value="LYSOZYME"/>
    <property type="match status" value="1"/>
</dbReference>
<dbReference type="SUPFAM" id="SSF51445">
    <property type="entry name" value="(Trans)glycosidases"/>
    <property type="match status" value="1"/>
</dbReference>
<dbReference type="Gene3D" id="1.10.101.10">
    <property type="entry name" value="PGBD-like superfamily/PGBD"/>
    <property type="match status" value="1"/>
</dbReference>
<comment type="similarity">
    <text evidence="1">Belongs to the glycosyl hydrolase 25 family.</text>
</comment>
<gene>
    <name evidence="4" type="ORF">OCV57_07755</name>
</gene>
<dbReference type="Proteomes" id="UP001208131">
    <property type="component" value="Unassembled WGS sequence"/>
</dbReference>
<keyword evidence="5" id="KW-1185">Reference proteome</keyword>
<dbReference type="EMBL" id="JAOQJZ010000007">
    <property type="protein sequence ID" value="MCU6705816.1"/>
    <property type="molecule type" value="Genomic_DNA"/>
</dbReference>
<dbReference type="GO" id="GO:0016998">
    <property type="term" value="P:cell wall macromolecule catabolic process"/>
    <property type="evidence" value="ECO:0007669"/>
    <property type="project" value="InterPro"/>
</dbReference>
<dbReference type="SMART" id="SM00641">
    <property type="entry name" value="Glyco_25"/>
    <property type="match status" value="1"/>
</dbReference>
<dbReference type="Pfam" id="PF01183">
    <property type="entry name" value="Glyco_hydro_25"/>
    <property type="match status" value="1"/>
</dbReference>
<evidence type="ECO:0000256" key="1">
    <source>
        <dbReference type="ARBA" id="ARBA00010646"/>
    </source>
</evidence>